<comment type="caution">
    <text evidence="7">The sequence shown here is derived from an EMBL/GenBank/DDBJ whole genome shotgun (WGS) entry which is preliminary data.</text>
</comment>
<keyword evidence="5 6" id="KW-0472">Membrane</keyword>
<reference evidence="7" key="1">
    <citation type="journal article" date="2015" name="Proc. Natl. Acad. Sci. U.S.A.">
        <title>Networks of energetic and metabolic interactions define dynamics in microbial communities.</title>
        <authorList>
            <person name="Embree M."/>
            <person name="Liu J.K."/>
            <person name="Al-Bassam M.M."/>
            <person name="Zengler K."/>
        </authorList>
    </citation>
    <scope>NUCLEOTIDE SEQUENCE</scope>
</reference>
<dbReference type="AlphaFoldDB" id="A0A0W8FDF5"/>
<evidence type="ECO:0000256" key="1">
    <source>
        <dbReference type="ARBA" id="ARBA00004651"/>
    </source>
</evidence>
<feature type="transmembrane region" description="Helical" evidence="6">
    <location>
        <begin position="417"/>
        <end position="436"/>
    </location>
</feature>
<feature type="transmembrane region" description="Helical" evidence="6">
    <location>
        <begin position="115"/>
        <end position="135"/>
    </location>
</feature>
<dbReference type="PANTHER" id="PTHR30250">
    <property type="entry name" value="PST FAMILY PREDICTED COLANIC ACID TRANSPORTER"/>
    <property type="match status" value="1"/>
</dbReference>
<sequence>MSRFIKNVLKLGSATAIAQLLGVLLIPVITRIYSPADFGINQIFLSTVLIIGAVSCLSYQLSILLPKTDREAAHIAMLCFYLIITISIVAGASFWLCSDWIEGALNVPGFSRYIFLLPIGIFFHGFALMMSLWLSRRVRFGTIAVSKVASSISNKVVQIGFGLVSASPLGLIAGSLANDASFSAVMLKGFRNDLHFFRNVSFSEMRALAERYKKFPLFSTGSTLSNVASVNVASYMLAYFFGPIVVGYYSIAFTVVKLPAKLIGDALGDVFFQKASEERRLTGDIRNVVQQVHRRLISIGIFPFLVLIVIGEDLFSIFLGVEWSIAGLYAKILAPWIFLIFISAPLNNVFNVLEKQGVSFAFNVSILVSRVAALYIGGIYGNPVTTLLLFSGTGVVFWGWMNMYIIHSSEVNVKDSITDIIRFLLIGCVFIIPLIIGKYLNLGSLMLLVLAVGVALLYYLVIVFEDVKLREEFTRIIRGIQG</sequence>
<evidence type="ECO:0000313" key="7">
    <source>
        <dbReference type="EMBL" id="KUG18918.1"/>
    </source>
</evidence>
<protein>
    <submittedName>
        <fullName evidence="7">O-antigen flippase wzx</fullName>
    </submittedName>
</protein>
<feature type="transmembrane region" description="Helical" evidence="6">
    <location>
        <begin position="156"/>
        <end position="177"/>
    </location>
</feature>
<dbReference type="Pfam" id="PF13440">
    <property type="entry name" value="Polysacc_synt_3"/>
    <property type="match status" value="1"/>
</dbReference>
<gene>
    <name evidence="7" type="ORF">ASZ90_011364</name>
</gene>
<keyword evidence="3 6" id="KW-0812">Transmembrane</keyword>
<feature type="transmembrane region" description="Helical" evidence="6">
    <location>
        <begin position="442"/>
        <end position="464"/>
    </location>
</feature>
<proteinExistence type="predicted"/>
<evidence type="ECO:0000256" key="6">
    <source>
        <dbReference type="SAM" id="Phobius"/>
    </source>
</evidence>
<keyword evidence="4 6" id="KW-1133">Transmembrane helix</keyword>
<organism evidence="7">
    <name type="scientific">hydrocarbon metagenome</name>
    <dbReference type="NCBI Taxonomy" id="938273"/>
    <lineage>
        <taxon>unclassified sequences</taxon>
        <taxon>metagenomes</taxon>
        <taxon>ecological metagenomes</taxon>
    </lineage>
</organism>
<feature type="transmembrane region" description="Helical" evidence="6">
    <location>
        <begin position="73"/>
        <end position="95"/>
    </location>
</feature>
<name>A0A0W8FDF5_9ZZZZ</name>
<evidence type="ECO:0000256" key="3">
    <source>
        <dbReference type="ARBA" id="ARBA00022692"/>
    </source>
</evidence>
<feature type="transmembrane region" description="Helical" evidence="6">
    <location>
        <begin position="360"/>
        <end position="381"/>
    </location>
</feature>
<comment type="subcellular location">
    <subcellularLocation>
        <location evidence="1">Cell membrane</location>
        <topology evidence="1">Multi-pass membrane protein</topology>
    </subcellularLocation>
</comment>
<feature type="transmembrane region" description="Helical" evidence="6">
    <location>
        <begin position="39"/>
        <end position="61"/>
    </location>
</feature>
<dbReference type="PANTHER" id="PTHR30250:SF28">
    <property type="entry name" value="POLYSACCHARIDE BIOSYNTHESIS PROTEIN"/>
    <property type="match status" value="1"/>
</dbReference>
<feature type="transmembrane region" description="Helical" evidence="6">
    <location>
        <begin position="12"/>
        <end position="33"/>
    </location>
</feature>
<dbReference type="GO" id="GO:0005886">
    <property type="term" value="C:plasma membrane"/>
    <property type="evidence" value="ECO:0007669"/>
    <property type="project" value="UniProtKB-SubCell"/>
</dbReference>
<dbReference type="EMBL" id="LNQE01001347">
    <property type="protein sequence ID" value="KUG18918.1"/>
    <property type="molecule type" value="Genomic_DNA"/>
</dbReference>
<evidence type="ECO:0000256" key="4">
    <source>
        <dbReference type="ARBA" id="ARBA00022989"/>
    </source>
</evidence>
<feature type="transmembrane region" description="Helical" evidence="6">
    <location>
        <begin position="387"/>
        <end position="405"/>
    </location>
</feature>
<dbReference type="InterPro" id="IPR050833">
    <property type="entry name" value="Poly_Biosynth_Transport"/>
</dbReference>
<accession>A0A0W8FDF5</accession>
<evidence type="ECO:0000256" key="5">
    <source>
        <dbReference type="ARBA" id="ARBA00023136"/>
    </source>
</evidence>
<keyword evidence="2" id="KW-1003">Cell membrane</keyword>
<evidence type="ECO:0000256" key="2">
    <source>
        <dbReference type="ARBA" id="ARBA00022475"/>
    </source>
</evidence>
<feature type="transmembrane region" description="Helical" evidence="6">
    <location>
        <begin position="333"/>
        <end position="353"/>
    </location>
</feature>
<feature type="transmembrane region" description="Helical" evidence="6">
    <location>
        <begin position="232"/>
        <end position="251"/>
    </location>
</feature>
<feature type="transmembrane region" description="Helical" evidence="6">
    <location>
        <begin position="296"/>
        <end position="321"/>
    </location>
</feature>